<dbReference type="Pfam" id="PF23598">
    <property type="entry name" value="LRR_14"/>
    <property type="match status" value="3"/>
</dbReference>
<dbReference type="EMBL" id="CAJGYO010000009">
    <property type="protein sequence ID" value="CAD6255253.1"/>
    <property type="molecule type" value="Genomic_DNA"/>
</dbReference>
<keyword evidence="12" id="KW-1185">Reference proteome</keyword>
<dbReference type="InterPro" id="IPR032675">
    <property type="entry name" value="LRR_dom_sf"/>
</dbReference>
<dbReference type="InterPro" id="IPR002182">
    <property type="entry name" value="NB-ARC"/>
</dbReference>
<evidence type="ECO:0000313" key="11">
    <source>
        <dbReference type="EMBL" id="CAD6255253.1"/>
    </source>
</evidence>
<evidence type="ECO:0000256" key="2">
    <source>
        <dbReference type="ARBA" id="ARBA00022614"/>
    </source>
</evidence>
<keyword evidence="2" id="KW-0433">Leucine-rich repeat</keyword>
<dbReference type="GO" id="GO:0043531">
    <property type="term" value="F:ADP binding"/>
    <property type="evidence" value="ECO:0007669"/>
    <property type="project" value="InterPro"/>
</dbReference>
<dbReference type="Pfam" id="PF00931">
    <property type="entry name" value="NB-ARC"/>
    <property type="match status" value="1"/>
</dbReference>
<dbReference type="GO" id="GO:0009626">
    <property type="term" value="P:plant-type hypersensitive response"/>
    <property type="evidence" value="ECO:0007669"/>
    <property type="project" value="UniProtKB-ARBA"/>
</dbReference>
<name>A0A811QGU7_9POAL</name>
<evidence type="ECO:0000259" key="10">
    <source>
        <dbReference type="Pfam" id="PF23598"/>
    </source>
</evidence>
<dbReference type="PANTHER" id="PTHR23155:SF963">
    <property type="entry name" value="OS06G0287000 PROTEIN"/>
    <property type="match status" value="1"/>
</dbReference>
<dbReference type="OrthoDB" id="680011at2759"/>
<feature type="domain" description="NB-ARC" evidence="7">
    <location>
        <begin position="183"/>
        <end position="346"/>
    </location>
</feature>
<dbReference type="Gene3D" id="3.40.50.300">
    <property type="entry name" value="P-loop containing nucleotide triphosphate hydrolases"/>
    <property type="match status" value="1"/>
</dbReference>
<dbReference type="PRINTS" id="PR00364">
    <property type="entry name" value="DISEASERSIST"/>
</dbReference>
<dbReference type="Gene3D" id="1.10.10.10">
    <property type="entry name" value="Winged helix-like DNA-binding domain superfamily/Winged helix DNA-binding domain"/>
    <property type="match status" value="1"/>
</dbReference>
<dbReference type="Proteomes" id="UP000604825">
    <property type="component" value="Unassembled WGS sequence"/>
</dbReference>
<comment type="caution">
    <text evidence="11">The sequence shown here is derived from an EMBL/GenBank/DDBJ whole genome shotgun (WGS) entry which is preliminary data.</text>
</comment>
<proteinExistence type="inferred from homology"/>
<dbReference type="Pfam" id="PF23559">
    <property type="entry name" value="WHD_DRP"/>
    <property type="match status" value="1"/>
</dbReference>
<dbReference type="Pfam" id="PF18052">
    <property type="entry name" value="Rx_N"/>
    <property type="match status" value="1"/>
</dbReference>
<keyword evidence="6" id="KW-0175">Coiled coil</keyword>
<dbReference type="InterPro" id="IPR055414">
    <property type="entry name" value="LRR_R13L4/SHOC2-like"/>
</dbReference>
<evidence type="ECO:0000256" key="3">
    <source>
        <dbReference type="ARBA" id="ARBA00022737"/>
    </source>
</evidence>
<feature type="domain" description="Disease resistance R13L4/SHOC-2-like LRR" evidence="10">
    <location>
        <begin position="1024"/>
        <end position="1249"/>
    </location>
</feature>
<dbReference type="FunFam" id="1.10.10.10:FF:000322">
    <property type="entry name" value="Probable disease resistance protein At1g63360"/>
    <property type="match status" value="1"/>
</dbReference>
<dbReference type="InterPro" id="IPR042197">
    <property type="entry name" value="Apaf_helical"/>
</dbReference>
<dbReference type="SUPFAM" id="SSF52540">
    <property type="entry name" value="P-loop containing nucleoside triphosphate hydrolases"/>
    <property type="match status" value="1"/>
</dbReference>
<dbReference type="InterPro" id="IPR044974">
    <property type="entry name" value="Disease_R_plants"/>
</dbReference>
<protein>
    <submittedName>
        <fullName evidence="11">Uncharacterized protein</fullName>
    </submittedName>
</protein>
<dbReference type="InterPro" id="IPR041118">
    <property type="entry name" value="Rx_N"/>
</dbReference>
<dbReference type="Gene3D" id="1.20.5.4130">
    <property type="match status" value="1"/>
</dbReference>
<dbReference type="GO" id="GO:0002758">
    <property type="term" value="P:innate immune response-activating signaling pathway"/>
    <property type="evidence" value="ECO:0007669"/>
    <property type="project" value="UniProtKB-ARBA"/>
</dbReference>
<accession>A0A811QGU7</accession>
<keyword evidence="3" id="KW-0677">Repeat</keyword>
<evidence type="ECO:0000259" key="7">
    <source>
        <dbReference type="Pfam" id="PF00931"/>
    </source>
</evidence>
<dbReference type="SUPFAM" id="SSF52047">
    <property type="entry name" value="RNI-like"/>
    <property type="match status" value="1"/>
</dbReference>
<feature type="domain" description="Disease resistance R13L4/SHOC-2-like LRR" evidence="10">
    <location>
        <begin position="551"/>
        <end position="661"/>
    </location>
</feature>
<evidence type="ECO:0000256" key="6">
    <source>
        <dbReference type="ARBA" id="ARBA00023054"/>
    </source>
</evidence>
<dbReference type="InterPro" id="IPR027417">
    <property type="entry name" value="P-loop_NTPase"/>
</dbReference>
<evidence type="ECO:0000256" key="1">
    <source>
        <dbReference type="ARBA" id="ARBA00008894"/>
    </source>
</evidence>
<gene>
    <name evidence="11" type="ORF">NCGR_LOCUS38847</name>
</gene>
<dbReference type="InterPro" id="IPR058922">
    <property type="entry name" value="WHD_DRP"/>
</dbReference>
<evidence type="ECO:0000313" key="12">
    <source>
        <dbReference type="Proteomes" id="UP000604825"/>
    </source>
</evidence>
<feature type="domain" description="Disease resistance protein winged helix" evidence="9">
    <location>
        <begin position="436"/>
        <end position="507"/>
    </location>
</feature>
<organism evidence="11 12">
    <name type="scientific">Miscanthus lutarioriparius</name>
    <dbReference type="NCBI Taxonomy" id="422564"/>
    <lineage>
        <taxon>Eukaryota</taxon>
        <taxon>Viridiplantae</taxon>
        <taxon>Streptophyta</taxon>
        <taxon>Embryophyta</taxon>
        <taxon>Tracheophyta</taxon>
        <taxon>Spermatophyta</taxon>
        <taxon>Magnoliopsida</taxon>
        <taxon>Liliopsida</taxon>
        <taxon>Poales</taxon>
        <taxon>Poaceae</taxon>
        <taxon>PACMAD clade</taxon>
        <taxon>Panicoideae</taxon>
        <taxon>Andropogonodae</taxon>
        <taxon>Andropogoneae</taxon>
        <taxon>Saccharinae</taxon>
        <taxon>Miscanthus</taxon>
    </lineage>
</organism>
<keyword evidence="4" id="KW-0547">Nucleotide-binding</keyword>
<dbReference type="InterPro" id="IPR038005">
    <property type="entry name" value="RX-like_CC"/>
</dbReference>
<dbReference type="Gene3D" id="3.80.10.10">
    <property type="entry name" value="Ribonuclease Inhibitor"/>
    <property type="match status" value="2"/>
</dbReference>
<feature type="domain" description="Disease resistance N-terminal" evidence="8">
    <location>
        <begin position="13"/>
        <end position="99"/>
    </location>
</feature>
<dbReference type="SUPFAM" id="SSF52058">
    <property type="entry name" value="L domain-like"/>
    <property type="match status" value="1"/>
</dbReference>
<evidence type="ECO:0000259" key="8">
    <source>
        <dbReference type="Pfam" id="PF18052"/>
    </source>
</evidence>
<dbReference type="PANTHER" id="PTHR23155">
    <property type="entry name" value="DISEASE RESISTANCE PROTEIN RP"/>
    <property type="match status" value="1"/>
</dbReference>
<reference evidence="11" key="1">
    <citation type="submission" date="2020-10" db="EMBL/GenBank/DDBJ databases">
        <authorList>
            <person name="Han B."/>
            <person name="Lu T."/>
            <person name="Zhao Q."/>
            <person name="Huang X."/>
            <person name="Zhao Y."/>
        </authorList>
    </citation>
    <scope>NUCLEOTIDE SEQUENCE</scope>
</reference>
<evidence type="ECO:0000256" key="5">
    <source>
        <dbReference type="ARBA" id="ARBA00022821"/>
    </source>
</evidence>
<sequence>MAETALSLAKSILGSAVSKAASAAGTEISLLMGVQKEMWFIKDELKTMQAFLQAPEVTEKKDKLVKVWAEQVRDLSYDTEDCLDEFMVHVGSHSLSKQLLKLKDRHRIAVQIRNLKSRIEEVSSRNARYNLIKTESSNVSDDMDSNMEDIRNNSASNIDEAELVGFASPKRELIALIDVTAMNGPAKVICVVGMGGLGKTTLERKAYESKEDTLKSFPYNAWITVSQSFSRRGMLQDMINQFFGANALNDLLKQLAGKVLEEGLASYLRTELQDKRYFIVFDDLWEINHWNWISGISLPRSNNKGSRIIVTTRDAGLARHCTSELLIYHLKPLEIDDAIKLLQRKTKIAHDDMDNDENLRTLVTKVVKKCGYLPLAILTIGGVLATKKIAEWEIFYNKLPSELESNPSLEAVRRVVTLSYNHLPSHLKPCFVYLSIFPEDYEIKRSHVVDRWIAEGFVRAKVGTTIDEVGKEYFDELISRSMIQSSRFGIEGNVKTCRVHDIMRDIIVSISREENFVHLIHSNGINVPEENFRHVAYHDSKCQKEGMDWRHIRSLTFFTEGSGGGDLDLTPSISTPKLRMLRVLDLVGGNFRITQDGINKIVLLCHLKYLNVRSWSRIYSLPSGIGNMQGLQILDMGYNYITTLPTEITKLRDLRIIRCNRRGYSFLDPDEPVRCLFATLRLPIILIGDSYRRARAIGDLHMGCSSGWSRTGGDGVRVPRGIGNLKELQILESVDIRRTSSKAVKELGELTRLRKLDVGTKGVSKKKCKILCASIEKLSSLRSLSVTASELQDRGLGWLISSTSPPPHLRSLSLCGYIGEMTDWFMNLTHLVKILFIDCQLMEDKTMEILGKLPKLMRLKFYSGAYLGEKLVFGTRAFLNLRAFEFEIWGDMDHLKEIRFEEDTSPQMESIDIRSSDLESGIIGVKHLPSLKVIALSSSRVARLRMLEEEVNAHSNRPVLWLSHDRNRHDLGDVEGSNVEVEATESIPDDDTKRLVQDWWSWSEGSKRNWKPKRVGDIRVSVDIRRTSSKAIDELGELTRLRKLAIATKGVSKKKCKILCASIEKLSSLRSLSVEGLEADKHQGRGLGWLISTSSPPPHLSSLSLSGYIGEMTDWFRNLTQLVKISFKCSELKEDKTIKILGELPKLMLLRIDYRAYLGDKLEFGTKAFLNLRTLQIWCMEDLKEISFEEGTSPQMERIEIGYCILKSGIIGVKHLPRLKVIFLDYASKVARLRMLEEEVNAHSNHPVLRLSEDRSHHDLVDVEGSDVEVEALTTTDRSVNPVQ</sequence>
<feature type="domain" description="Disease resistance R13L4/SHOC-2-like LRR" evidence="10">
    <location>
        <begin position="715"/>
        <end position="959"/>
    </location>
</feature>
<evidence type="ECO:0000256" key="4">
    <source>
        <dbReference type="ARBA" id="ARBA00022741"/>
    </source>
</evidence>
<dbReference type="CDD" id="cd14798">
    <property type="entry name" value="RX-CC_like"/>
    <property type="match status" value="1"/>
</dbReference>
<dbReference type="InterPro" id="IPR036388">
    <property type="entry name" value="WH-like_DNA-bd_sf"/>
</dbReference>
<dbReference type="Gene3D" id="1.10.8.430">
    <property type="entry name" value="Helical domain of apoptotic protease-activating factors"/>
    <property type="match status" value="1"/>
</dbReference>
<evidence type="ECO:0000259" key="9">
    <source>
        <dbReference type="Pfam" id="PF23559"/>
    </source>
</evidence>
<dbReference type="GO" id="GO:0042742">
    <property type="term" value="P:defense response to bacterium"/>
    <property type="evidence" value="ECO:0007669"/>
    <property type="project" value="UniProtKB-ARBA"/>
</dbReference>
<comment type="similarity">
    <text evidence="1">Belongs to the disease resistance NB-LRR family.</text>
</comment>
<keyword evidence="5" id="KW-0611">Plant defense</keyword>